<feature type="compositionally biased region" description="Acidic residues" evidence="8">
    <location>
        <begin position="153"/>
        <end position="169"/>
    </location>
</feature>
<dbReference type="InterPro" id="IPR012337">
    <property type="entry name" value="RNaseH-like_sf"/>
</dbReference>
<sequence length="1050" mass="118344">MAHPNAAQTSGAPSQFVPEIEIKLESSDEEEFEKNVASSYTESTKRFHSSSKEKGTVTVGKGFAGELNVAHSQSPLTMRPTRKRRSTSEVWLFFYRDATNICRAVCGLCRMSVSRGKLGGNFGTTALKRHLESKHPMEWAQRHSIRAQRTDGGEEEEDEAIEDEEEKEEPYEKVCSVQRTIYSAQPMPETQAAVPTSSASSQVLDSLKTYEIIDSSDEEGEEYKEGAEQVPVEFEEDTDRKRMKMLSQDERGAVGSCPNFTQGSNPHLSMLSGGQSSPFAFNISNNLQVPLGTKKRKSTSAVWQFFSIDRTNICRAICKLCQLSVSRGKQGGHFGTSALMRHLEGKHPIEWARGKINKPKGHNIIEVDEDEEDETDEPLEQIYSQPQVLLGLYGSPTHYDTYSTETSDVMTPPTHAMPMEYNTEDTEPTKEEIRDDFSVTTEEKPALPLSEDLNIKGKYAPNHPKAQSWNRNIAELVCGMALPYSFITSKAFKKFMARADPKYCVPSKSFFSAKAVPQLYEAVCEKVMSELKRSECAHVHLTTHVWSGGLSVDYLALTAHWSVLNPEDLQSIQRKNAVLCTKGFPKDYIDGSIQQELIRQMNLWLSPNALSPGFFISSGNFNLIHAIKSANFNSIPCFTHTLNLLVMDFLQNNHYISSMLEVARKVCSHFIHSARARRILSELQFQNHLPKQPLKSETLPHWTSTFYMLQRLLEQQRAIEEYLGSHKLETAELRLTSSNWSLMACLVDLLQPFEMVTREVNASGSCLSQVLPEVRYLHIFLKQIRGHFESKGDVNGVVLTDSFTLKFSSDFGINEMFQREEYVVSTLLDPRFKGRIEAILPPGSDIDHWKQILVKKVKEIMSSSSRPVSHLKDSSSEPDRLASKHYHLDEGGVDSPRRRTTVAPPLIQKEKSLIEHLESVGLLASKSTGASLSTESHSACVMVEKYLQDNQTIGAKEDPLVYWEKRKCLWPALTKLAFMYLTCPPSSIFAQRVFSSPSKHGDMQRLPEVMEGMEHFGFLMVNLENFPNYIPPPLIFSSDNETEQSDSEEG</sequence>
<gene>
    <name evidence="10" type="ORF">XENTR_v90027101mg</name>
</gene>
<evidence type="ECO:0000256" key="5">
    <source>
        <dbReference type="ARBA" id="ARBA00023125"/>
    </source>
</evidence>
<feature type="region of interest" description="Disordered" evidence="8">
    <location>
        <begin position="404"/>
        <end position="430"/>
    </location>
</feature>
<dbReference type="PANTHER" id="PTHR47241">
    <property type="entry name" value="FINGER PROTEIN, PUTATIVE-RELATED"/>
    <property type="match status" value="1"/>
</dbReference>
<dbReference type="InterPro" id="IPR036236">
    <property type="entry name" value="Znf_C2H2_sf"/>
</dbReference>
<keyword evidence="3 7" id="KW-0863">Zinc-finger</keyword>
<evidence type="ECO:0000256" key="3">
    <source>
        <dbReference type="ARBA" id="ARBA00022771"/>
    </source>
</evidence>
<feature type="region of interest" description="Disordered" evidence="8">
    <location>
        <begin position="1"/>
        <end position="20"/>
    </location>
</feature>
<feature type="domain" description="BED-type" evidence="9">
    <location>
        <begin position="297"/>
        <end position="354"/>
    </location>
</feature>
<evidence type="ECO:0000256" key="6">
    <source>
        <dbReference type="ARBA" id="ARBA00023242"/>
    </source>
</evidence>
<evidence type="ECO:0000256" key="7">
    <source>
        <dbReference type="PROSITE-ProRule" id="PRU00027"/>
    </source>
</evidence>
<feature type="domain" description="BED-type" evidence="9">
    <location>
        <begin position="85"/>
        <end position="142"/>
    </location>
</feature>
<reference evidence="10" key="2">
    <citation type="journal article" date="2010" name="Science">
        <title>The genome of the Western clawed frog Xenopus tropicalis.</title>
        <authorList>
            <person name="Hellsten U."/>
            <person name="Harland R.M."/>
            <person name="Gilchrist M.J."/>
            <person name="Hendrix D."/>
            <person name="Jurka J."/>
            <person name="Kapitonov V."/>
            <person name="Ovcharenko I."/>
            <person name="Putnam N.H."/>
            <person name="Shu S."/>
            <person name="Taher L."/>
            <person name="Blitz I.L."/>
            <person name="Blumberg B."/>
            <person name="Dichmann D.S."/>
            <person name="Dubchak I."/>
            <person name="Amaya E."/>
            <person name="Detter J.C."/>
            <person name="Fletcher R."/>
            <person name="Gerhard D.S."/>
            <person name="Goodstein D."/>
            <person name="Graves T."/>
            <person name="Grigoriev I.V."/>
            <person name="Grimwood J."/>
            <person name="Kawashima T."/>
            <person name="Lindquist E."/>
            <person name="Lucas S.M."/>
            <person name="Mead P.E."/>
            <person name="Mitros T."/>
            <person name="Ogino H."/>
            <person name="Ohta Y."/>
            <person name="Poliakov A.V."/>
            <person name="Pollet N."/>
            <person name="Robert J."/>
            <person name="Salamov A."/>
            <person name="Sater A.K."/>
            <person name="Schmutz J."/>
            <person name="Terry A."/>
            <person name="Vize P.D."/>
            <person name="Warren W.C."/>
            <person name="Wells D."/>
            <person name="Wills A."/>
            <person name="Wilson R.K."/>
            <person name="Zimmerman L.B."/>
            <person name="Zorn A.M."/>
            <person name="Grainger R."/>
            <person name="Grammer T."/>
            <person name="Khokha M.K."/>
            <person name="Richardson P.M."/>
            <person name="Rokhsar D.S."/>
        </authorList>
    </citation>
    <scope>NUCLEOTIDE SEQUENCE [LARGE SCALE GENOMIC DNA]</scope>
    <source>
        <strain evidence="10">Nigerian</strain>
    </source>
</reference>
<dbReference type="SMART" id="SM00614">
    <property type="entry name" value="ZnF_BED"/>
    <property type="match status" value="2"/>
</dbReference>
<evidence type="ECO:0000256" key="4">
    <source>
        <dbReference type="ARBA" id="ARBA00022833"/>
    </source>
</evidence>
<dbReference type="PROSITE" id="PS50808">
    <property type="entry name" value="ZF_BED"/>
    <property type="match status" value="2"/>
</dbReference>
<reference evidence="10" key="1">
    <citation type="submission" date="2009-11" db="EMBL/GenBank/DDBJ databases">
        <authorList>
            <consortium name="US DOE Joint Genome Institute (JGI-PGF)"/>
            <person name="Ottilar R."/>
            <person name="Schmutz J."/>
            <person name="Salamov A."/>
            <person name="Cheng J.F."/>
            <person name="Lucas S."/>
            <person name="Pitluck S."/>
            <person name="Gundlach H."/>
            <person name="Guo Y."/>
            <person name="Haberer G."/>
            <person name="Nasrallah J."/>
            <person name="Mayer K.F.X."/>
            <person name="van de Peer Y."/>
            <person name="Weigel D."/>
            <person name="Grigoriev I.V."/>
        </authorList>
    </citation>
    <scope>NUCLEOTIDE SEQUENCE</scope>
    <source>
        <strain evidence="10">Nigerian</strain>
    </source>
</reference>
<dbReference type="GO" id="GO:0008270">
    <property type="term" value="F:zinc ion binding"/>
    <property type="evidence" value="ECO:0007669"/>
    <property type="project" value="UniProtKB-KW"/>
</dbReference>
<comment type="subcellular location">
    <subcellularLocation>
        <location evidence="1">Nucleus</location>
    </subcellularLocation>
</comment>
<dbReference type="InterPro" id="IPR003656">
    <property type="entry name" value="Znf_BED"/>
</dbReference>
<dbReference type="GO" id="GO:0005634">
    <property type="term" value="C:nucleus"/>
    <property type="evidence" value="ECO:0007669"/>
    <property type="project" value="UniProtKB-SubCell"/>
</dbReference>
<proteinExistence type="predicted"/>
<feature type="region of interest" description="Disordered" evidence="8">
    <location>
        <begin position="134"/>
        <end position="172"/>
    </location>
</feature>
<dbReference type="KEGG" id="xtr:101730718"/>
<dbReference type="PANTHER" id="PTHR47241:SF1">
    <property type="entry name" value="BED-TYPE DOMAIN-CONTAINING PROTEIN"/>
    <property type="match status" value="1"/>
</dbReference>
<feature type="compositionally biased region" description="Polar residues" evidence="8">
    <location>
        <begin position="1"/>
        <end position="13"/>
    </location>
</feature>
<evidence type="ECO:0000313" key="10">
    <source>
        <dbReference type="EMBL" id="OCA17454.1"/>
    </source>
</evidence>
<evidence type="ECO:0000259" key="9">
    <source>
        <dbReference type="PROSITE" id="PS50808"/>
    </source>
</evidence>
<keyword evidence="4" id="KW-0862">Zinc</keyword>
<feature type="region of interest" description="Disordered" evidence="8">
    <location>
        <begin position="217"/>
        <end position="240"/>
    </location>
</feature>
<evidence type="ECO:0000256" key="1">
    <source>
        <dbReference type="ARBA" id="ARBA00004123"/>
    </source>
</evidence>
<dbReference type="InterPro" id="IPR052865">
    <property type="entry name" value="Zinc_finger_BED"/>
</dbReference>
<dbReference type="GO" id="GO:0003677">
    <property type="term" value="F:DNA binding"/>
    <property type="evidence" value="ECO:0007669"/>
    <property type="project" value="UniProtKB-KW"/>
</dbReference>
<keyword evidence="6" id="KW-0539">Nucleus</keyword>
<accession>A0A1B8Y3G9</accession>
<keyword evidence="5" id="KW-0238">DNA-binding</keyword>
<evidence type="ECO:0000256" key="2">
    <source>
        <dbReference type="ARBA" id="ARBA00022723"/>
    </source>
</evidence>
<dbReference type="AlphaFoldDB" id="A0A1B8Y3G9"/>
<keyword evidence="2" id="KW-0479">Metal-binding</keyword>
<reference evidence="10" key="3">
    <citation type="submission" date="2016-05" db="EMBL/GenBank/DDBJ databases">
        <title>WGS assembly of Xenopus tropicalis.</title>
        <authorList>
            <person name="Sessions A."/>
            <person name="Jenkins J."/>
            <person name="Mitros T."/>
            <person name="Lyons J.T."/>
            <person name="Dichmann D.S."/>
            <person name="Robert J."/>
            <person name="Harland R.M."/>
            <person name="Rokhsar D.S."/>
        </authorList>
    </citation>
    <scope>NUCLEOTIDE SEQUENCE</scope>
    <source>
        <strain evidence="10">Nigerian</strain>
    </source>
</reference>
<organism evidence="10">
    <name type="scientific">Xenopus tropicalis</name>
    <name type="common">Western clawed frog</name>
    <name type="synonym">Silurana tropicalis</name>
    <dbReference type="NCBI Taxonomy" id="8364"/>
    <lineage>
        <taxon>Eukaryota</taxon>
        <taxon>Metazoa</taxon>
        <taxon>Chordata</taxon>
        <taxon>Craniata</taxon>
        <taxon>Vertebrata</taxon>
        <taxon>Euteleostomi</taxon>
        <taxon>Amphibia</taxon>
        <taxon>Batrachia</taxon>
        <taxon>Anura</taxon>
        <taxon>Pipoidea</taxon>
        <taxon>Pipidae</taxon>
        <taxon>Xenopodinae</taxon>
        <taxon>Xenopus</taxon>
        <taxon>Silurana</taxon>
    </lineage>
</organism>
<dbReference type="EMBL" id="KV460496">
    <property type="protein sequence ID" value="OCA17454.1"/>
    <property type="molecule type" value="Genomic_DNA"/>
</dbReference>
<dbReference type="OrthoDB" id="1607513at2759"/>
<dbReference type="SUPFAM" id="SSF57667">
    <property type="entry name" value="beta-beta-alpha zinc fingers"/>
    <property type="match status" value="2"/>
</dbReference>
<dbReference type="GO" id="GO:0046983">
    <property type="term" value="F:protein dimerization activity"/>
    <property type="evidence" value="ECO:0007669"/>
    <property type="project" value="InterPro"/>
</dbReference>
<dbReference type="Pfam" id="PF05699">
    <property type="entry name" value="Dimer_Tnp_hAT"/>
    <property type="match status" value="1"/>
</dbReference>
<dbReference type="Pfam" id="PF02892">
    <property type="entry name" value="zf-BED"/>
    <property type="match status" value="2"/>
</dbReference>
<protein>
    <recommendedName>
        <fullName evidence="9">BED-type domain-containing protein</fullName>
    </recommendedName>
</protein>
<dbReference type="SUPFAM" id="SSF53098">
    <property type="entry name" value="Ribonuclease H-like"/>
    <property type="match status" value="1"/>
</dbReference>
<feature type="region of interest" description="Disordered" evidence="8">
    <location>
        <begin position="25"/>
        <end position="55"/>
    </location>
</feature>
<dbReference type="InterPro" id="IPR008906">
    <property type="entry name" value="HATC_C_dom"/>
</dbReference>
<name>A0A1B8Y3G9_XENTR</name>
<evidence type="ECO:0000256" key="8">
    <source>
        <dbReference type="SAM" id="MobiDB-lite"/>
    </source>
</evidence>